<reference evidence="8" key="1">
    <citation type="journal article" date="2014" name="Int. J. Syst. Evol. Microbiol.">
        <title>Complete genome sequence of Corynebacterium casei LMG S-19264T (=DSM 44701T), isolated from a smear-ripened cheese.</title>
        <authorList>
            <consortium name="US DOE Joint Genome Institute (JGI-PGF)"/>
            <person name="Walter F."/>
            <person name="Albersmeier A."/>
            <person name="Kalinowski J."/>
            <person name="Ruckert C."/>
        </authorList>
    </citation>
    <scope>NUCLEOTIDE SEQUENCE</scope>
    <source>
        <strain evidence="8">VKM B-2935</strain>
    </source>
</reference>
<dbReference type="GO" id="GO:0046872">
    <property type="term" value="F:metal ion binding"/>
    <property type="evidence" value="ECO:0007669"/>
    <property type="project" value="UniProtKB-KW"/>
</dbReference>
<dbReference type="InterPro" id="IPR036388">
    <property type="entry name" value="WH-like_DNA-bd_sf"/>
</dbReference>
<evidence type="ECO:0000256" key="1">
    <source>
        <dbReference type="ARBA" id="ARBA00022849"/>
    </source>
</evidence>
<dbReference type="Proteomes" id="UP001143328">
    <property type="component" value="Unassembled WGS sequence"/>
</dbReference>
<dbReference type="InterPro" id="IPR011991">
    <property type="entry name" value="ArsR-like_HTH"/>
</dbReference>
<dbReference type="PROSITE" id="PS50987">
    <property type="entry name" value="HTH_ARSR_2"/>
    <property type="match status" value="1"/>
</dbReference>
<evidence type="ECO:0000256" key="3">
    <source>
        <dbReference type="ARBA" id="ARBA00023015"/>
    </source>
</evidence>
<reference evidence="8" key="2">
    <citation type="submission" date="2023-01" db="EMBL/GenBank/DDBJ databases">
        <authorList>
            <person name="Sun Q."/>
            <person name="Evtushenko L."/>
        </authorList>
    </citation>
    <scope>NUCLEOTIDE SEQUENCE</scope>
    <source>
        <strain evidence="8">VKM B-2935</strain>
    </source>
</reference>
<feature type="domain" description="HTH arsR-type" evidence="7">
    <location>
        <begin position="1"/>
        <end position="89"/>
    </location>
</feature>
<name>A0A9W6K682_9PSED</name>
<organism evidence="8 9">
    <name type="scientific">Pseudomonas turukhanskensis</name>
    <dbReference type="NCBI Taxonomy" id="1806536"/>
    <lineage>
        <taxon>Bacteria</taxon>
        <taxon>Pseudomonadati</taxon>
        <taxon>Pseudomonadota</taxon>
        <taxon>Gammaproteobacteria</taxon>
        <taxon>Pseudomonadales</taxon>
        <taxon>Pseudomonadaceae</taxon>
        <taxon>Pseudomonas</taxon>
    </lineage>
</organism>
<dbReference type="PRINTS" id="PR00778">
    <property type="entry name" value="HTHARSR"/>
</dbReference>
<dbReference type="InterPro" id="IPR036390">
    <property type="entry name" value="WH_DNA-bd_sf"/>
</dbReference>
<evidence type="ECO:0000256" key="6">
    <source>
        <dbReference type="ARBA" id="ARBA00060178"/>
    </source>
</evidence>
<dbReference type="PANTHER" id="PTHR33154:SF18">
    <property type="entry name" value="ARSENICAL RESISTANCE OPERON REPRESSOR"/>
    <property type="match status" value="1"/>
</dbReference>
<keyword evidence="5" id="KW-0804">Transcription</keyword>
<dbReference type="GO" id="GO:0003677">
    <property type="term" value="F:DNA binding"/>
    <property type="evidence" value="ECO:0007669"/>
    <property type="project" value="UniProtKB-KW"/>
</dbReference>
<keyword evidence="4" id="KW-0238">DNA-binding</keyword>
<dbReference type="InterPro" id="IPR001845">
    <property type="entry name" value="HTH_ArsR_DNA-bd_dom"/>
</dbReference>
<dbReference type="GO" id="GO:0046685">
    <property type="term" value="P:response to arsenic-containing substance"/>
    <property type="evidence" value="ECO:0007669"/>
    <property type="project" value="UniProtKB-KW"/>
</dbReference>
<keyword evidence="1" id="KW-0059">Arsenical resistance</keyword>
<keyword evidence="9" id="KW-1185">Reference proteome</keyword>
<evidence type="ECO:0000256" key="5">
    <source>
        <dbReference type="ARBA" id="ARBA00023163"/>
    </source>
</evidence>
<dbReference type="NCBIfam" id="NF033788">
    <property type="entry name" value="HTH_metalloreg"/>
    <property type="match status" value="1"/>
</dbReference>
<protein>
    <submittedName>
        <fullName evidence="8">Transcriptional regulator</fullName>
    </submittedName>
</protein>
<dbReference type="SUPFAM" id="SSF46785">
    <property type="entry name" value="Winged helix' DNA-binding domain"/>
    <property type="match status" value="1"/>
</dbReference>
<evidence type="ECO:0000259" key="7">
    <source>
        <dbReference type="PROSITE" id="PS50987"/>
    </source>
</evidence>
<dbReference type="EMBL" id="BSFN01000009">
    <property type="protein sequence ID" value="GLK90226.1"/>
    <property type="molecule type" value="Genomic_DNA"/>
</dbReference>
<evidence type="ECO:0000313" key="9">
    <source>
        <dbReference type="Proteomes" id="UP001143328"/>
    </source>
</evidence>
<dbReference type="FunFam" id="1.10.10.10:FF:000279">
    <property type="entry name" value="Transcriptional regulator, ArsR family"/>
    <property type="match status" value="1"/>
</dbReference>
<dbReference type="CDD" id="cd00090">
    <property type="entry name" value="HTH_ARSR"/>
    <property type="match status" value="1"/>
</dbReference>
<keyword evidence="3" id="KW-0805">Transcription regulation</keyword>
<dbReference type="SMART" id="SM00418">
    <property type="entry name" value="HTH_ARSR"/>
    <property type="match status" value="1"/>
</dbReference>
<dbReference type="GO" id="GO:0003700">
    <property type="term" value="F:DNA-binding transcription factor activity"/>
    <property type="evidence" value="ECO:0007669"/>
    <property type="project" value="InterPro"/>
</dbReference>
<dbReference type="AlphaFoldDB" id="A0A9W6K682"/>
<evidence type="ECO:0000256" key="4">
    <source>
        <dbReference type="ARBA" id="ARBA00023125"/>
    </source>
</evidence>
<sequence>MAPEALFKCLADETRLRAALLVVSEGELCVCELVQALDESQPKVSRHLAQLRACGLLRDRRQGLWIYYRVNPTLPEWVHAVLHTTAQANAQWLAGDLTRLQHMGDRPVRAACC</sequence>
<dbReference type="PANTHER" id="PTHR33154">
    <property type="entry name" value="TRANSCRIPTIONAL REGULATOR, ARSR FAMILY"/>
    <property type="match status" value="1"/>
</dbReference>
<evidence type="ECO:0000256" key="2">
    <source>
        <dbReference type="ARBA" id="ARBA00022851"/>
    </source>
</evidence>
<dbReference type="NCBIfam" id="NF007528">
    <property type="entry name" value="PRK10141.1"/>
    <property type="match status" value="1"/>
</dbReference>
<comment type="caution">
    <text evidence="8">The sequence shown here is derived from an EMBL/GenBank/DDBJ whole genome shotgun (WGS) entry which is preliminary data.</text>
</comment>
<dbReference type="Pfam" id="PF01022">
    <property type="entry name" value="HTH_5"/>
    <property type="match status" value="1"/>
</dbReference>
<evidence type="ECO:0000313" key="8">
    <source>
        <dbReference type="EMBL" id="GLK90226.1"/>
    </source>
</evidence>
<keyword evidence="2" id="KW-0480">Metal-thiolate cluster</keyword>
<accession>A0A9W6K682</accession>
<gene>
    <name evidence="8" type="primary">arsR_1</name>
    <name evidence="8" type="ORF">GCM10017655_32880</name>
</gene>
<dbReference type="InterPro" id="IPR051081">
    <property type="entry name" value="HTH_MetalResp_TranReg"/>
</dbReference>
<dbReference type="RefSeq" id="WP_271196418.1">
    <property type="nucleotide sequence ID" value="NZ_BSFN01000009.1"/>
</dbReference>
<keyword evidence="2" id="KW-0479">Metal-binding</keyword>
<dbReference type="Gene3D" id="1.10.10.10">
    <property type="entry name" value="Winged helix-like DNA-binding domain superfamily/Winged helix DNA-binding domain"/>
    <property type="match status" value="1"/>
</dbReference>
<proteinExistence type="predicted"/>
<comment type="function">
    <text evidence="6">Binds arsenite and regulates the expression of arsenic efflux pumps. In vitro, also binds antimony and bismuth, but not arsenate.</text>
</comment>